<name>A0A183JFP5_9TREM</name>
<reference evidence="1" key="1">
    <citation type="submission" date="2016-06" db="UniProtKB">
        <authorList>
            <consortium name="WormBaseParasite"/>
        </authorList>
    </citation>
    <scope>IDENTIFICATION</scope>
</reference>
<evidence type="ECO:0000313" key="1">
    <source>
        <dbReference type="WBParaSite" id="SCUD_0000151201-mRNA-1"/>
    </source>
</evidence>
<protein>
    <submittedName>
        <fullName evidence="1">Uncharacterized protein</fullName>
    </submittedName>
</protein>
<dbReference type="WBParaSite" id="SCUD_0000151201-mRNA-1">
    <property type="protein sequence ID" value="SCUD_0000151201-mRNA-1"/>
    <property type="gene ID" value="SCUD_0000151201"/>
</dbReference>
<proteinExistence type="predicted"/>
<dbReference type="AlphaFoldDB" id="A0A183JFP5"/>
<accession>A0A183JFP5</accession>
<sequence length="110" mass="12770">MSCVQREDRPNHWVCTFYHVESTVTLQTQKQPTDRQSQTRALLFLRLVSEFVLSHAFSQPMIEHPIHMQKAWTVFPAQFYLTVTFSLSRHLAFLASDSLIFLISLAGAWT</sequence>
<organism evidence="1">
    <name type="scientific">Schistosoma curassoni</name>
    <dbReference type="NCBI Taxonomy" id="6186"/>
    <lineage>
        <taxon>Eukaryota</taxon>
        <taxon>Metazoa</taxon>
        <taxon>Spiralia</taxon>
        <taxon>Lophotrochozoa</taxon>
        <taxon>Platyhelminthes</taxon>
        <taxon>Trematoda</taxon>
        <taxon>Digenea</taxon>
        <taxon>Strigeidida</taxon>
        <taxon>Schistosomatoidea</taxon>
        <taxon>Schistosomatidae</taxon>
        <taxon>Schistosoma</taxon>
    </lineage>
</organism>